<evidence type="ECO:0000256" key="1">
    <source>
        <dbReference type="ARBA" id="ARBA00022448"/>
    </source>
</evidence>
<evidence type="ECO:0000256" key="6">
    <source>
        <dbReference type="ARBA" id="ARBA00022777"/>
    </source>
</evidence>
<dbReference type="Gene3D" id="3.40.50.2300">
    <property type="match status" value="1"/>
</dbReference>
<name>A0ABW4CR95_9LACO</name>
<evidence type="ECO:0000313" key="10">
    <source>
        <dbReference type="Proteomes" id="UP001597212"/>
    </source>
</evidence>
<dbReference type="EC" id="2.7.1.-" evidence="9"/>
<keyword evidence="5" id="KW-0598">Phosphotransferase system</keyword>
<keyword evidence="6" id="KW-0418">Kinase</keyword>
<feature type="modified residue" description="Phosphocysteine; by EIIA" evidence="7">
    <location>
        <position position="9"/>
    </location>
</feature>
<gene>
    <name evidence="9" type="ORF">ACFQ5K_00495</name>
</gene>
<evidence type="ECO:0000313" key="9">
    <source>
        <dbReference type="EMBL" id="MFD1439871.1"/>
    </source>
</evidence>
<keyword evidence="3 9" id="KW-0762">Sugar transport</keyword>
<dbReference type="SUPFAM" id="SSF52794">
    <property type="entry name" value="PTS system IIB component-like"/>
    <property type="match status" value="1"/>
</dbReference>
<feature type="domain" description="PTS EIIB type-3" evidence="8">
    <location>
        <begin position="2"/>
        <end position="105"/>
    </location>
</feature>
<sequence>MTLRVGLFCSGGMSTSLIGSKMQKVYDAAQRDVKVTASDLSMIDEIGDDLDVIIIAPQINWAADQVKQQHPKAKVVPLTMQEFGQMDGKVIVDKLDNEGVTSNEG</sequence>
<proteinExistence type="predicted"/>
<dbReference type="Pfam" id="PF02302">
    <property type="entry name" value="PTS_IIB"/>
    <property type="match status" value="1"/>
</dbReference>
<evidence type="ECO:0000256" key="5">
    <source>
        <dbReference type="ARBA" id="ARBA00022683"/>
    </source>
</evidence>
<evidence type="ECO:0000256" key="4">
    <source>
        <dbReference type="ARBA" id="ARBA00022679"/>
    </source>
</evidence>
<keyword evidence="1" id="KW-0813">Transport</keyword>
<organism evidence="9 10">
    <name type="scientific">Lacticaseibacillus hegangensis</name>
    <dbReference type="NCBI Taxonomy" id="2486010"/>
    <lineage>
        <taxon>Bacteria</taxon>
        <taxon>Bacillati</taxon>
        <taxon>Bacillota</taxon>
        <taxon>Bacilli</taxon>
        <taxon>Lactobacillales</taxon>
        <taxon>Lactobacillaceae</taxon>
        <taxon>Lacticaseibacillus</taxon>
    </lineage>
</organism>
<dbReference type="EMBL" id="JBHTOK010000003">
    <property type="protein sequence ID" value="MFD1439871.1"/>
    <property type="molecule type" value="Genomic_DNA"/>
</dbReference>
<reference evidence="10" key="1">
    <citation type="journal article" date="2019" name="Int. J. Syst. Evol. Microbiol.">
        <title>The Global Catalogue of Microorganisms (GCM) 10K type strain sequencing project: providing services to taxonomists for standard genome sequencing and annotation.</title>
        <authorList>
            <consortium name="The Broad Institute Genomics Platform"/>
            <consortium name="The Broad Institute Genome Sequencing Center for Infectious Disease"/>
            <person name="Wu L."/>
            <person name="Ma J."/>
        </authorList>
    </citation>
    <scope>NUCLEOTIDE SEQUENCE [LARGE SCALE GENOMIC DNA]</scope>
    <source>
        <strain evidence="10">CCM 8912</strain>
    </source>
</reference>
<keyword evidence="2" id="KW-0597">Phosphoprotein</keyword>
<dbReference type="Proteomes" id="UP001597212">
    <property type="component" value="Unassembled WGS sequence"/>
</dbReference>
<dbReference type="InterPro" id="IPR013012">
    <property type="entry name" value="PTS_EIIB_3"/>
</dbReference>
<keyword evidence="4 9" id="KW-0808">Transferase</keyword>
<evidence type="ECO:0000259" key="8">
    <source>
        <dbReference type="PROSITE" id="PS51100"/>
    </source>
</evidence>
<dbReference type="InterPro" id="IPR051819">
    <property type="entry name" value="PTS_sugar-specific_EIIB"/>
</dbReference>
<dbReference type="PANTHER" id="PTHR34581">
    <property type="entry name" value="PTS SYSTEM N,N'-DIACETYLCHITOBIOSE-SPECIFIC EIIB COMPONENT"/>
    <property type="match status" value="1"/>
</dbReference>
<protein>
    <submittedName>
        <fullName evidence="9">PTS sugar transporter subunit IIB</fullName>
        <ecNumber evidence="9">2.7.1.-</ecNumber>
    </submittedName>
</protein>
<dbReference type="GO" id="GO:0016740">
    <property type="term" value="F:transferase activity"/>
    <property type="evidence" value="ECO:0007669"/>
    <property type="project" value="UniProtKB-KW"/>
</dbReference>
<evidence type="ECO:0000256" key="7">
    <source>
        <dbReference type="PROSITE-ProRule" id="PRU00423"/>
    </source>
</evidence>
<accession>A0ABW4CR95</accession>
<comment type="caution">
    <text evidence="9">The sequence shown here is derived from an EMBL/GenBank/DDBJ whole genome shotgun (WGS) entry which is preliminary data.</text>
</comment>
<dbReference type="InterPro" id="IPR036095">
    <property type="entry name" value="PTS_EIIB-like_sf"/>
</dbReference>
<evidence type="ECO:0000256" key="3">
    <source>
        <dbReference type="ARBA" id="ARBA00022597"/>
    </source>
</evidence>
<dbReference type="InterPro" id="IPR003501">
    <property type="entry name" value="PTS_EIIB_2/3"/>
</dbReference>
<dbReference type="PANTHER" id="PTHR34581:SF2">
    <property type="entry name" value="PTS SYSTEM N,N'-DIACETYLCHITOBIOSE-SPECIFIC EIIB COMPONENT"/>
    <property type="match status" value="1"/>
</dbReference>
<dbReference type="PROSITE" id="PS51100">
    <property type="entry name" value="PTS_EIIB_TYPE_3"/>
    <property type="match status" value="1"/>
</dbReference>
<dbReference type="RefSeq" id="WP_225419347.1">
    <property type="nucleotide sequence ID" value="NZ_JBHTOK010000003.1"/>
</dbReference>
<evidence type="ECO:0000256" key="2">
    <source>
        <dbReference type="ARBA" id="ARBA00022553"/>
    </source>
</evidence>
<keyword evidence="10" id="KW-1185">Reference proteome</keyword>